<dbReference type="SUPFAM" id="SSF51905">
    <property type="entry name" value="FAD/NAD(P)-binding domain"/>
    <property type="match status" value="1"/>
</dbReference>
<dbReference type="InterPro" id="IPR002937">
    <property type="entry name" value="Amino_oxidase"/>
</dbReference>
<feature type="non-terminal residue" evidence="6">
    <location>
        <position position="1"/>
    </location>
</feature>
<evidence type="ECO:0000313" key="6">
    <source>
        <dbReference type="EMBL" id="SVA34026.1"/>
    </source>
</evidence>
<dbReference type="InterPro" id="IPR036188">
    <property type="entry name" value="FAD/NAD-bd_sf"/>
</dbReference>
<evidence type="ECO:0000256" key="4">
    <source>
        <dbReference type="ARBA" id="ARBA00040298"/>
    </source>
</evidence>
<accession>A0A381V0V8</accession>
<evidence type="ECO:0000256" key="3">
    <source>
        <dbReference type="ARBA" id="ARBA00038825"/>
    </source>
</evidence>
<evidence type="ECO:0000256" key="1">
    <source>
        <dbReference type="ARBA" id="ARBA00004305"/>
    </source>
</evidence>
<name>A0A381V0V8_9ZZZZ</name>
<evidence type="ECO:0000259" key="5">
    <source>
        <dbReference type="Pfam" id="PF01593"/>
    </source>
</evidence>
<comment type="function">
    <text evidence="2">Probable oxidoreductase that may play a role as regulator of mitochondrial function.</text>
</comment>
<protein>
    <recommendedName>
        <fullName evidence="4">Pyridine nucleotide-disulfide oxidoreductase domain-containing protein 2</fullName>
    </recommendedName>
</protein>
<dbReference type="GO" id="GO:0016491">
    <property type="term" value="F:oxidoreductase activity"/>
    <property type="evidence" value="ECO:0007669"/>
    <property type="project" value="InterPro"/>
</dbReference>
<reference evidence="6" key="1">
    <citation type="submission" date="2018-05" db="EMBL/GenBank/DDBJ databases">
        <authorList>
            <person name="Lanie J.A."/>
            <person name="Ng W.-L."/>
            <person name="Kazmierczak K.M."/>
            <person name="Andrzejewski T.M."/>
            <person name="Davidsen T.M."/>
            <person name="Wayne K.J."/>
            <person name="Tettelin H."/>
            <person name="Glass J.I."/>
            <person name="Rusch D."/>
            <person name="Podicherti R."/>
            <person name="Tsui H.-C.T."/>
            <person name="Winkler M.E."/>
        </authorList>
    </citation>
    <scope>NUCLEOTIDE SEQUENCE</scope>
</reference>
<proteinExistence type="predicted"/>
<dbReference type="GO" id="GO:0005759">
    <property type="term" value="C:mitochondrial matrix"/>
    <property type="evidence" value="ECO:0007669"/>
    <property type="project" value="UniProtKB-SubCell"/>
</dbReference>
<dbReference type="EMBL" id="UINC01007560">
    <property type="protein sequence ID" value="SVA34026.1"/>
    <property type="molecule type" value="Genomic_DNA"/>
</dbReference>
<dbReference type="PANTHER" id="PTHR10668">
    <property type="entry name" value="PHYTOENE DEHYDROGENASE"/>
    <property type="match status" value="1"/>
</dbReference>
<comment type="subcellular location">
    <subcellularLocation>
        <location evidence="1">Mitochondrion matrix</location>
    </subcellularLocation>
</comment>
<evidence type="ECO:0000256" key="2">
    <source>
        <dbReference type="ARBA" id="ARBA00037217"/>
    </source>
</evidence>
<organism evidence="6">
    <name type="scientific">marine metagenome</name>
    <dbReference type="NCBI Taxonomy" id="408172"/>
    <lineage>
        <taxon>unclassified sequences</taxon>
        <taxon>metagenomes</taxon>
        <taxon>ecological metagenomes</taxon>
    </lineage>
</organism>
<feature type="domain" description="Amine oxidase" evidence="5">
    <location>
        <begin position="8"/>
        <end position="512"/>
    </location>
</feature>
<sequence>VGGGLNSLVTASILGQSGKNVILLEAREQIGGLASTSEFSPGFKCNLINDMVKWIDPRVINRLNLASYGLELHSPETVRIALHTQGQHILFHRDPKKTADSIANHSEKDAKIWKDFTEYINNLTCLLEKLYELTPPKMPNIGLKEAFSMRSMLSPIRKHGLRGLVDFMRVAPMMMPELTDEWFENESLRSAISTAGIHHLSFGPFAAGTGYNLLHQHIHSNCVFHNGNFVKGGTGNLANALKLSAESSNVEIRTNTKVTSIDVKNGSCSGVTLDGGETIQANQIVSGLDPNNTFFNLVGAPELNPSFATQVRNIKYRGSTARIHFALNTLPEIRGISEDQMGTVFSICPTIEYLERASDSLKYGRLSENPHVEFTIPSVINPDFAPEGKHVLSATVQYAPYHLRGMNWSEELNDQLKNNVVRILENSIPNFSSMIESSSVLSPVDLENEFGLTEGNLNHGEMTLDQFFFMRPTMSSAQYKSPIEKLYLCGPGTHPGGGLHGTNGFNAAREILKQ</sequence>
<dbReference type="Pfam" id="PF01593">
    <property type="entry name" value="Amino_oxidase"/>
    <property type="match status" value="1"/>
</dbReference>
<dbReference type="AlphaFoldDB" id="A0A381V0V8"/>
<dbReference type="Gene3D" id="3.50.50.60">
    <property type="entry name" value="FAD/NAD(P)-binding domain"/>
    <property type="match status" value="2"/>
</dbReference>
<dbReference type="PANTHER" id="PTHR10668:SF103">
    <property type="entry name" value="PYRIDINE NUCLEOTIDE-DISULFIDE OXIDOREDUCTASE DOMAIN-CONTAINING PROTEIN 2"/>
    <property type="match status" value="1"/>
</dbReference>
<comment type="subunit">
    <text evidence="3">Interacts with COX5B; this interaction may contribute to localize PYROXD2 to the inner face of the inner mitochondrial membrane.</text>
</comment>
<gene>
    <name evidence="6" type="ORF">METZ01_LOCUS86880</name>
</gene>